<feature type="binding site" evidence="13">
    <location>
        <position position="88"/>
    </location>
    <ligand>
        <name>a divalent metal cation</name>
        <dbReference type="ChEBI" id="CHEBI:60240"/>
    </ligand>
</feature>
<evidence type="ECO:0000256" key="10">
    <source>
        <dbReference type="ARBA" id="ARBA00022723"/>
    </source>
</evidence>
<dbReference type="Proteomes" id="UP000250085">
    <property type="component" value="Chromosome"/>
</dbReference>
<dbReference type="NCBIfam" id="TIGR00729">
    <property type="entry name" value="ribonuclease HII"/>
    <property type="match status" value="1"/>
</dbReference>
<evidence type="ECO:0000256" key="15">
    <source>
        <dbReference type="RuleBase" id="RU003515"/>
    </source>
</evidence>
<evidence type="ECO:0000256" key="6">
    <source>
        <dbReference type="ARBA" id="ARBA00012180"/>
    </source>
</evidence>
<organism evidence="18 19">
    <name type="scientific">Thermococcus radiotolerans</name>
    <dbReference type="NCBI Taxonomy" id="187880"/>
    <lineage>
        <taxon>Archaea</taxon>
        <taxon>Methanobacteriati</taxon>
        <taxon>Methanobacteriota</taxon>
        <taxon>Thermococci</taxon>
        <taxon>Thermococcales</taxon>
        <taxon>Thermococcaceae</taxon>
        <taxon>Thermococcus</taxon>
    </lineage>
</organism>
<evidence type="ECO:0000256" key="2">
    <source>
        <dbReference type="ARBA" id="ARBA00001946"/>
    </source>
</evidence>
<comment type="cofactor">
    <cofactor evidence="13">
        <name>Mn(2+)</name>
        <dbReference type="ChEBI" id="CHEBI:29035"/>
    </cofactor>
    <cofactor evidence="13">
        <name>Mg(2+)</name>
        <dbReference type="ChEBI" id="CHEBI:18420"/>
    </cofactor>
    <text evidence="13">Manganese or magnesium. Binds 1 divalent metal ion per monomer in the absence of substrate. May bind a second metal ion after substrate binding.</text>
</comment>
<dbReference type="GO" id="GO:0030145">
    <property type="term" value="F:manganese ion binding"/>
    <property type="evidence" value="ECO:0007669"/>
    <property type="project" value="UniProtKB-UniRule"/>
</dbReference>
<dbReference type="EC" id="3.1.26.4" evidence="6 13"/>
<protein>
    <recommendedName>
        <fullName evidence="7 13">Ribonuclease HII</fullName>
        <shortName evidence="13">RNase HII</shortName>
        <ecNumber evidence="6 13">3.1.26.4</ecNumber>
    </recommendedName>
</protein>
<comment type="cofactor">
    <cofactor evidence="2">
        <name>Mg(2+)</name>
        <dbReference type="ChEBI" id="CHEBI:18420"/>
    </cofactor>
</comment>
<dbReference type="KEGG" id="trl:A3L10_01980"/>
<evidence type="ECO:0000256" key="9">
    <source>
        <dbReference type="ARBA" id="ARBA00022722"/>
    </source>
</evidence>
<evidence type="ECO:0000313" key="19">
    <source>
        <dbReference type="Proteomes" id="UP000250085"/>
    </source>
</evidence>
<dbReference type="PROSITE" id="PS51975">
    <property type="entry name" value="RNASE_H_2"/>
    <property type="match status" value="1"/>
</dbReference>
<comment type="similarity">
    <text evidence="5 13 15">Belongs to the RNase HII family.</text>
</comment>
<dbReference type="PANTHER" id="PTHR10954">
    <property type="entry name" value="RIBONUCLEASE H2 SUBUNIT A"/>
    <property type="match status" value="1"/>
</dbReference>
<evidence type="ECO:0000256" key="4">
    <source>
        <dbReference type="ARBA" id="ARBA00004496"/>
    </source>
</evidence>
<sequence length="213" mass="24217">MAIAAVVVDEKNVPRLGEMGVKDSKKLTPKRRGKLFDEIIALLDDYVILELPPEEIDSREGTLNEFEVENFVKALNSLKVTPDVIYIDAADVKEARFGEEIKAKLNFEAEIVAEHKADDKFVPVSAASILAKVARDRAIEKLKEEYGEIGSGYPSDPRTRKFLEEYYKGHGEFPPIVRRSWKTLRKIEEKLRAEGEAEKPKRKGQVSLDEFLR</sequence>
<keyword evidence="13" id="KW-0464">Manganese</keyword>
<evidence type="ECO:0000256" key="5">
    <source>
        <dbReference type="ARBA" id="ARBA00007383"/>
    </source>
</evidence>
<dbReference type="InterPro" id="IPR020787">
    <property type="entry name" value="RNase_HII_arc"/>
</dbReference>
<evidence type="ECO:0000259" key="17">
    <source>
        <dbReference type="PROSITE" id="PS51975"/>
    </source>
</evidence>
<dbReference type="InterPro" id="IPR024567">
    <property type="entry name" value="RNase_HII/HIII_dom"/>
</dbReference>
<dbReference type="GO" id="GO:0005737">
    <property type="term" value="C:cytoplasm"/>
    <property type="evidence" value="ECO:0007669"/>
    <property type="project" value="UniProtKB-SubCell"/>
</dbReference>
<comment type="function">
    <text evidence="3 13 15">Endonuclease that specifically degrades the RNA of RNA-DNA hybrids.</text>
</comment>
<comment type="catalytic activity">
    <reaction evidence="1 13 15">
        <text>Endonucleolytic cleavage to 5'-phosphomonoester.</text>
        <dbReference type="EC" id="3.1.26.4"/>
    </reaction>
</comment>
<dbReference type="InterPro" id="IPR004649">
    <property type="entry name" value="RNase_H2_suA"/>
</dbReference>
<dbReference type="InterPro" id="IPR012337">
    <property type="entry name" value="RNaseH-like_sf"/>
</dbReference>
<evidence type="ECO:0000256" key="13">
    <source>
        <dbReference type="HAMAP-Rule" id="MF_00052"/>
    </source>
</evidence>
<evidence type="ECO:0000313" key="18">
    <source>
        <dbReference type="EMBL" id="ASJ15498.1"/>
    </source>
</evidence>
<feature type="region of interest" description="Disordered" evidence="16">
    <location>
        <begin position="192"/>
        <end position="213"/>
    </location>
</feature>
<keyword evidence="12 13" id="KW-0378">Hydrolase</keyword>
<dbReference type="Pfam" id="PF01351">
    <property type="entry name" value="RNase_HII"/>
    <property type="match status" value="1"/>
</dbReference>
<evidence type="ECO:0000256" key="7">
    <source>
        <dbReference type="ARBA" id="ARBA00019179"/>
    </source>
</evidence>
<keyword evidence="8 13" id="KW-0963">Cytoplasm</keyword>
<dbReference type="Gene3D" id="1.10.10.460">
    <property type="entry name" value="Ribonuclease hii. Domain 2"/>
    <property type="match status" value="1"/>
</dbReference>
<dbReference type="HAMAP" id="MF_00052_A">
    <property type="entry name" value="RNase_HII_A"/>
    <property type="match status" value="1"/>
</dbReference>
<keyword evidence="19" id="KW-1185">Reference proteome</keyword>
<dbReference type="PANTHER" id="PTHR10954:SF23">
    <property type="entry name" value="RIBONUCLEASE"/>
    <property type="match status" value="1"/>
</dbReference>
<dbReference type="GO" id="GO:0006298">
    <property type="term" value="P:mismatch repair"/>
    <property type="evidence" value="ECO:0007669"/>
    <property type="project" value="TreeGrafter"/>
</dbReference>
<dbReference type="InterPro" id="IPR036397">
    <property type="entry name" value="RNaseH_sf"/>
</dbReference>
<dbReference type="AlphaFoldDB" id="A0A2Z2N0C3"/>
<keyword evidence="10 13" id="KW-0479">Metal-binding</keyword>
<dbReference type="Gene3D" id="3.30.420.10">
    <property type="entry name" value="Ribonuclease H-like superfamily/Ribonuclease H"/>
    <property type="match status" value="1"/>
</dbReference>
<evidence type="ECO:0000256" key="14">
    <source>
        <dbReference type="PROSITE-ProRule" id="PRU01319"/>
    </source>
</evidence>
<dbReference type="GO" id="GO:0004523">
    <property type="term" value="F:RNA-DNA hybrid ribonuclease activity"/>
    <property type="evidence" value="ECO:0007669"/>
    <property type="project" value="UniProtKB-UniRule"/>
</dbReference>
<evidence type="ECO:0000256" key="16">
    <source>
        <dbReference type="SAM" id="MobiDB-lite"/>
    </source>
</evidence>
<dbReference type="GO" id="GO:0003723">
    <property type="term" value="F:RNA binding"/>
    <property type="evidence" value="ECO:0007669"/>
    <property type="project" value="UniProtKB-UniRule"/>
</dbReference>
<dbReference type="InterPro" id="IPR023160">
    <property type="entry name" value="RNase_HII_hlx-loop-hlx_cap_dom"/>
</dbReference>
<keyword evidence="9 13" id="KW-0540">Nuclease</keyword>
<dbReference type="SUPFAM" id="SSF53098">
    <property type="entry name" value="Ribonuclease H-like"/>
    <property type="match status" value="1"/>
</dbReference>
<evidence type="ECO:0000256" key="12">
    <source>
        <dbReference type="ARBA" id="ARBA00022801"/>
    </source>
</evidence>
<keyword evidence="11 13" id="KW-0255">Endonuclease</keyword>
<dbReference type="InterPro" id="IPR001352">
    <property type="entry name" value="RNase_HII/HIII"/>
</dbReference>
<dbReference type="GO" id="GO:0043137">
    <property type="term" value="P:DNA replication, removal of RNA primer"/>
    <property type="evidence" value="ECO:0007669"/>
    <property type="project" value="TreeGrafter"/>
</dbReference>
<evidence type="ECO:0000256" key="8">
    <source>
        <dbReference type="ARBA" id="ARBA00022490"/>
    </source>
</evidence>
<accession>A0A2Z2N0C3</accession>
<dbReference type="CDD" id="cd07180">
    <property type="entry name" value="RNase_HII_archaea_like"/>
    <property type="match status" value="1"/>
</dbReference>
<comment type="subcellular location">
    <subcellularLocation>
        <location evidence="4 13">Cytoplasm</location>
    </subcellularLocation>
</comment>
<reference evidence="18 19" key="1">
    <citation type="submission" date="2016-04" db="EMBL/GenBank/DDBJ databases">
        <title>Complete genome sequence of Thermococcus radiotolerans type strain EJ2.</title>
        <authorList>
            <person name="Oger P.M."/>
        </authorList>
    </citation>
    <scope>NUCLEOTIDE SEQUENCE [LARGE SCALE GENOMIC DNA]</scope>
    <source>
        <strain evidence="18 19">EJ2</strain>
    </source>
</reference>
<gene>
    <name evidence="13" type="primary">rnhB</name>
    <name evidence="18" type="ORF">A3L10_01980</name>
</gene>
<proteinExistence type="inferred from homology"/>
<feature type="domain" description="RNase H type-2" evidence="17">
    <location>
        <begin position="1"/>
        <end position="193"/>
    </location>
</feature>
<evidence type="ECO:0000256" key="11">
    <source>
        <dbReference type="ARBA" id="ARBA00022759"/>
    </source>
</evidence>
<evidence type="ECO:0000256" key="3">
    <source>
        <dbReference type="ARBA" id="ARBA00004065"/>
    </source>
</evidence>
<comment type="caution">
    <text evidence="13 14">Lacks conserved residue(s) required for the propagation of feature annotation.</text>
</comment>
<evidence type="ECO:0000256" key="1">
    <source>
        <dbReference type="ARBA" id="ARBA00000077"/>
    </source>
</evidence>
<name>A0A2Z2N0C3_9EURY</name>
<dbReference type="GO" id="GO:0032299">
    <property type="term" value="C:ribonuclease H2 complex"/>
    <property type="evidence" value="ECO:0007669"/>
    <property type="project" value="TreeGrafter"/>
</dbReference>
<dbReference type="EMBL" id="CP015106">
    <property type="protein sequence ID" value="ASJ15498.1"/>
    <property type="molecule type" value="Genomic_DNA"/>
</dbReference>
<dbReference type="FunFam" id="1.10.10.460:FF:000001">
    <property type="entry name" value="Ribonuclease"/>
    <property type="match status" value="1"/>
</dbReference>